<comment type="caution">
    <text evidence="2">The sequence shown here is derived from an EMBL/GenBank/DDBJ whole genome shotgun (WGS) entry which is preliminary data.</text>
</comment>
<feature type="compositionally biased region" description="Basic and acidic residues" evidence="1">
    <location>
        <begin position="250"/>
        <end position="267"/>
    </location>
</feature>
<dbReference type="Proteomes" id="UP000239560">
    <property type="component" value="Unassembled WGS sequence"/>
</dbReference>
<dbReference type="AlphaFoldDB" id="A0A2T0A150"/>
<reference evidence="2 3" key="1">
    <citation type="journal article" date="2018" name="Elife">
        <title>Functional genomics of lipid metabolism in the oleaginous yeast Rhodosporidium toruloides.</title>
        <authorList>
            <person name="Coradetti S.T."/>
            <person name="Pinel D."/>
            <person name="Geiselman G."/>
            <person name="Ito M."/>
            <person name="Mondo S."/>
            <person name="Reilly M.C."/>
            <person name="Cheng Y.F."/>
            <person name="Bauer S."/>
            <person name="Grigoriev I."/>
            <person name="Gladden J.M."/>
            <person name="Simmons B.A."/>
            <person name="Brem R."/>
            <person name="Arkin A.P."/>
            <person name="Skerker J.M."/>
        </authorList>
    </citation>
    <scope>NUCLEOTIDE SEQUENCE [LARGE SCALE GENOMIC DNA]</scope>
    <source>
        <strain evidence="2 3">NBRC 0880</strain>
    </source>
</reference>
<feature type="region of interest" description="Disordered" evidence="1">
    <location>
        <begin position="56"/>
        <end position="126"/>
    </location>
</feature>
<feature type="compositionally biased region" description="Low complexity" evidence="1">
    <location>
        <begin position="99"/>
        <end position="116"/>
    </location>
</feature>
<feature type="compositionally biased region" description="Polar residues" evidence="1">
    <location>
        <begin position="82"/>
        <end position="98"/>
    </location>
</feature>
<protein>
    <submittedName>
        <fullName evidence="2">Uncharacterized protein</fullName>
    </submittedName>
</protein>
<dbReference type="EMBL" id="LCTV02000011">
    <property type="protein sequence ID" value="PRQ71730.1"/>
    <property type="molecule type" value="Genomic_DNA"/>
</dbReference>
<organism evidence="2 3">
    <name type="scientific">Rhodotorula toruloides</name>
    <name type="common">Yeast</name>
    <name type="synonym">Rhodosporidium toruloides</name>
    <dbReference type="NCBI Taxonomy" id="5286"/>
    <lineage>
        <taxon>Eukaryota</taxon>
        <taxon>Fungi</taxon>
        <taxon>Dikarya</taxon>
        <taxon>Basidiomycota</taxon>
        <taxon>Pucciniomycotina</taxon>
        <taxon>Microbotryomycetes</taxon>
        <taxon>Sporidiobolales</taxon>
        <taxon>Sporidiobolaceae</taxon>
        <taxon>Rhodotorula</taxon>
    </lineage>
</organism>
<proteinExistence type="predicted"/>
<accession>A0A2T0A150</accession>
<evidence type="ECO:0000256" key="1">
    <source>
        <dbReference type="SAM" id="MobiDB-lite"/>
    </source>
</evidence>
<evidence type="ECO:0000313" key="3">
    <source>
        <dbReference type="Proteomes" id="UP000239560"/>
    </source>
</evidence>
<name>A0A2T0A150_RHOTO</name>
<gene>
    <name evidence="2" type="ORF">AAT19DRAFT_9845</name>
</gene>
<feature type="region of interest" description="Disordered" evidence="1">
    <location>
        <begin position="235"/>
        <end position="277"/>
    </location>
</feature>
<sequence>MRTRKVSSLSPACFSLSLPAYNYSRAISHAQPTLTPRTPQEPPRRPQNFLTQLHTGLSSTTILGTGKHPSRERTSTRRPSSILSPPTGSSLNSLSRQKSTGSTASLESTTATSPSPVRKKLQTMSRVCMAPRCRRMQATKITLRSSSRRRLGCLHLHLPARRLACQRPSVQAAHRQPVPRQLESYRRMAPRVVPRHPARNDQRRRRERRGAYRERRCPAPLVLCLQVRLCRHQARRAGPPQARRQHPRSRRQDFPREGDRQHARDLPGVDGRGAAQDGPCCCGVRC</sequence>
<evidence type="ECO:0000313" key="2">
    <source>
        <dbReference type="EMBL" id="PRQ71730.1"/>
    </source>
</evidence>
<feature type="compositionally biased region" description="Low complexity" evidence="1">
    <location>
        <begin position="56"/>
        <end position="66"/>
    </location>
</feature>